<dbReference type="OrthoDB" id="153025at2"/>
<comment type="caution">
    <text evidence="3">The sequence shown here is derived from an EMBL/GenBank/DDBJ whole genome shotgun (WGS) entry which is preliminary data.</text>
</comment>
<dbReference type="STRING" id="596315.HMPREF0634_0348"/>
<dbReference type="Pfam" id="PF00535">
    <property type="entry name" value="Glycos_transf_2"/>
    <property type="match status" value="1"/>
</dbReference>
<dbReference type="GO" id="GO:0016757">
    <property type="term" value="F:glycosyltransferase activity"/>
    <property type="evidence" value="ECO:0007669"/>
    <property type="project" value="UniProtKB-KW"/>
</dbReference>
<keyword evidence="1" id="KW-1133">Transmembrane helix</keyword>
<name>E0E2Q8_9FIRM</name>
<keyword evidence="3" id="KW-0808">Transferase</keyword>
<reference evidence="3 4" key="1">
    <citation type="submission" date="2010-08" db="EMBL/GenBank/DDBJ databases">
        <authorList>
            <person name="Harkins D.M."/>
            <person name="Madupu R."/>
            <person name="Durkin A.S."/>
            <person name="Torralba M."/>
            <person name="Methe B."/>
            <person name="Sutton G.G."/>
            <person name="Nelson K.E."/>
        </authorList>
    </citation>
    <scope>NUCLEOTIDE SEQUENCE [LARGE SCALE GENOMIC DNA]</scope>
    <source>
        <strain evidence="3 4">DSM 17678</strain>
    </source>
</reference>
<keyword evidence="3" id="KW-0328">Glycosyltransferase</keyword>
<dbReference type="GeneID" id="84800522"/>
<accession>E0E2Q8</accession>
<keyword evidence="1" id="KW-0812">Transmembrane</keyword>
<feature type="domain" description="Glycosyltransferase 2-like" evidence="2">
    <location>
        <begin position="9"/>
        <end position="130"/>
    </location>
</feature>
<organism evidence="3 4">
    <name type="scientific">Peptostreptococcus stomatis DSM 17678</name>
    <dbReference type="NCBI Taxonomy" id="596315"/>
    <lineage>
        <taxon>Bacteria</taxon>
        <taxon>Bacillati</taxon>
        <taxon>Bacillota</taxon>
        <taxon>Clostridia</taxon>
        <taxon>Peptostreptococcales</taxon>
        <taxon>Peptostreptococcaceae</taxon>
        <taxon>Peptostreptococcus</taxon>
    </lineage>
</organism>
<dbReference type="InterPro" id="IPR029044">
    <property type="entry name" value="Nucleotide-diphossugar_trans"/>
</dbReference>
<dbReference type="InterPro" id="IPR001173">
    <property type="entry name" value="Glyco_trans_2-like"/>
</dbReference>
<keyword evidence="1" id="KW-0472">Membrane</keyword>
<gene>
    <name evidence="3" type="ORF">HMPREF0634_0348</name>
</gene>
<protein>
    <submittedName>
        <fullName evidence="3">Glycosyltransferase, group 2 family protein</fullName>
        <ecNumber evidence="3">2.4.-.-</ecNumber>
    </submittedName>
</protein>
<dbReference type="EC" id="2.4.-.-" evidence="3"/>
<dbReference type="eggNOG" id="COG1216">
    <property type="taxonomic scope" value="Bacteria"/>
</dbReference>
<sequence>MKFSLLLGTYGSRLKELDVLFDSLDRQTYKNFEVIVGSQTNFKEIDEILKKHTFEYKHIDAGGIGCSVSRNATMDYCTGDVYTFTDDDCWYADNTLEIVKKHFEKYNPDIAIFQNFDPITKKSTADYPKEPIMGISRRQTLKQLTLDMWFNAHQLDPMTHRFDERFGIGKKYNSGEENIFIMDAYNEGKRKMYYFPVVVSYHPYKRVNYTDAESILGKGPLFKRLFGGFTGFILFIAFGFKKMRIIKDSNDGKFWGIFMSAIKEQLKFRV</sequence>
<dbReference type="AlphaFoldDB" id="E0E2Q8"/>
<keyword evidence="4" id="KW-1185">Reference proteome</keyword>
<dbReference type="CDD" id="cd00761">
    <property type="entry name" value="Glyco_tranf_GTA_type"/>
    <property type="match status" value="1"/>
</dbReference>
<feature type="transmembrane region" description="Helical" evidence="1">
    <location>
        <begin position="221"/>
        <end position="240"/>
    </location>
</feature>
<dbReference type="Gene3D" id="3.90.550.10">
    <property type="entry name" value="Spore Coat Polysaccharide Biosynthesis Protein SpsA, Chain A"/>
    <property type="match status" value="1"/>
</dbReference>
<evidence type="ECO:0000259" key="2">
    <source>
        <dbReference type="Pfam" id="PF00535"/>
    </source>
</evidence>
<dbReference type="RefSeq" id="WP_007789215.1">
    <property type="nucleotide sequence ID" value="NZ_ADGQ01000044.1"/>
</dbReference>
<evidence type="ECO:0000313" key="3">
    <source>
        <dbReference type="EMBL" id="EFM64826.1"/>
    </source>
</evidence>
<evidence type="ECO:0000256" key="1">
    <source>
        <dbReference type="SAM" id="Phobius"/>
    </source>
</evidence>
<proteinExistence type="predicted"/>
<dbReference type="SUPFAM" id="SSF53448">
    <property type="entry name" value="Nucleotide-diphospho-sugar transferases"/>
    <property type="match status" value="1"/>
</dbReference>
<dbReference type="EMBL" id="ADGQ01000044">
    <property type="protein sequence ID" value="EFM64826.1"/>
    <property type="molecule type" value="Genomic_DNA"/>
</dbReference>
<dbReference type="Proteomes" id="UP000003244">
    <property type="component" value="Unassembled WGS sequence"/>
</dbReference>
<evidence type="ECO:0000313" key="4">
    <source>
        <dbReference type="Proteomes" id="UP000003244"/>
    </source>
</evidence>